<evidence type="ECO:0000256" key="2">
    <source>
        <dbReference type="ARBA" id="ARBA00022741"/>
    </source>
</evidence>
<feature type="domain" description="AAA+ ATPase" evidence="4">
    <location>
        <begin position="141"/>
        <end position="280"/>
    </location>
</feature>
<accession>A0ABY5FQ08</accession>
<dbReference type="Pfam" id="PF17866">
    <property type="entry name" value="AAA_lid_6"/>
    <property type="match status" value="1"/>
</dbReference>
<dbReference type="EMBL" id="CP101462">
    <property type="protein sequence ID" value="UTT43707.1"/>
    <property type="molecule type" value="Genomic_DNA"/>
</dbReference>
<dbReference type="InterPro" id="IPR003959">
    <property type="entry name" value="ATPase_AAA_core"/>
</dbReference>
<dbReference type="PRINTS" id="PR00819">
    <property type="entry name" value="CBXCFQXSUPER"/>
</dbReference>
<evidence type="ECO:0000256" key="1">
    <source>
        <dbReference type="ARBA" id="ARBA00010378"/>
    </source>
</evidence>
<protein>
    <submittedName>
        <fullName evidence="5">AAA family ATPase</fullName>
    </submittedName>
</protein>
<evidence type="ECO:0000259" key="4">
    <source>
        <dbReference type="SMART" id="SM00382"/>
    </source>
</evidence>
<dbReference type="PANTHER" id="PTHR43392">
    <property type="entry name" value="AAA-TYPE ATPASE FAMILY PROTEIN / ANKYRIN REPEAT FAMILY PROTEIN"/>
    <property type="match status" value="1"/>
</dbReference>
<organism evidence="5 6">
    <name type="scientific">Exiguobacterium aurantiacum</name>
    <dbReference type="NCBI Taxonomy" id="33987"/>
    <lineage>
        <taxon>Bacteria</taxon>
        <taxon>Bacillati</taxon>
        <taxon>Bacillota</taxon>
        <taxon>Bacilli</taxon>
        <taxon>Bacillales</taxon>
        <taxon>Bacillales Family XII. Incertae Sedis</taxon>
        <taxon>Exiguobacterium</taxon>
    </lineage>
</organism>
<name>A0ABY5FQ08_9BACL</name>
<dbReference type="InterPro" id="IPR050773">
    <property type="entry name" value="CbxX/CfxQ_RuBisCO_ESX"/>
</dbReference>
<dbReference type="Proteomes" id="UP001060325">
    <property type="component" value="Chromosome"/>
</dbReference>
<comment type="similarity">
    <text evidence="1">Belongs to the CbxX/CfxQ family.</text>
</comment>
<keyword evidence="6" id="KW-1185">Reference proteome</keyword>
<keyword evidence="2" id="KW-0547">Nucleotide-binding</keyword>
<dbReference type="SMART" id="SM00382">
    <property type="entry name" value="AAA"/>
    <property type="match status" value="1"/>
</dbReference>
<dbReference type="Pfam" id="PF00004">
    <property type="entry name" value="AAA"/>
    <property type="match status" value="1"/>
</dbReference>
<dbReference type="InterPro" id="IPR003593">
    <property type="entry name" value="AAA+_ATPase"/>
</dbReference>
<dbReference type="CDD" id="cd00009">
    <property type="entry name" value="AAA"/>
    <property type="match status" value="1"/>
</dbReference>
<evidence type="ECO:0000313" key="5">
    <source>
        <dbReference type="EMBL" id="UTT43707.1"/>
    </source>
</evidence>
<dbReference type="InterPro" id="IPR000641">
    <property type="entry name" value="CbxX/CfxQ"/>
</dbReference>
<keyword evidence="3" id="KW-0067">ATP-binding</keyword>
<dbReference type="Gene3D" id="1.10.8.60">
    <property type="match status" value="1"/>
</dbReference>
<dbReference type="RefSeq" id="WP_255178067.1">
    <property type="nucleotide sequence ID" value="NZ_CP101462.1"/>
</dbReference>
<gene>
    <name evidence="5" type="ORF">NMQ00_04160</name>
</gene>
<dbReference type="PANTHER" id="PTHR43392:SF2">
    <property type="entry name" value="AAA-TYPE ATPASE FAMILY PROTEIN _ ANKYRIN REPEAT FAMILY PROTEIN"/>
    <property type="match status" value="1"/>
</dbReference>
<dbReference type="SUPFAM" id="SSF52540">
    <property type="entry name" value="P-loop containing nucleoside triphosphate hydrolases"/>
    <property type="match status" value="1"/>
</dbReference>
<dbReference type="InterPro" id="IPR041627">
    <property type="entry name" value="AAA_lid_6"/>
</dbReference>
<dbReference type="InterPro" id="IPR027417">
    <property type="entry name" value="P-loop_NTPase"/>
</dbReference>
<evidence type="ECO:0000256" key="3">
    <source>
        <dbReference type="ARBA" id="ARBA00022840"/>
    </source>
</evidence>
<dbReference type="Gene3D" id="3.40.50.300">
    <property type="entry name" value="P-loop containing nucleotide triphosphate hydrolases"/>
    <property type="match status" value="1"/>
</dbReference>
<proteinExistence type="inferred from homology"/>
<reference evidence="5" key="1">
    <citation type="submission" date="2022-07" db="EMBL/GenBank/DDBJ databases">
        <title>Complete genome of CX2.</title>
        <authorList>
            <person name="Cao G."/>
        </authorList>
    </citation>
    <scope>NUCLEOTIDE SEQUENCE</scope>
    <source>
        <strain evidence="5">CX2</strain>
    </source>
</reference>
<evidence type="ECO:0000313" key="6">
    <source>
        <dbReference type="Proteomes" id="UP001060325"/>
    </source>
</evidence>
<sequence length="372" mass="41721">MHKYSQALINNASKLDALTAGCGEITKLAAVIVENNSKPATIELLKKISDAIDHPKHKIDAKKAALAVNSSLIEFYGYSTIQGICKPTEEIEGDTRTLQDLLDELNALVGLEKVKNKVQDLILYQKVQKMRREKNLHSSKSTLHLAFTGNPGTGKTTVARIIGRIYKRIGLLSKGHFVEVSRTDLIAGYQGQTALKVKKVIEQAIGGVLFIDEAYSITENDHSDSYGRECLTELTKALEDHREDLVVIVAGYTEPMNIFFESNPGLKSRFNTFIAFDDYSPDELDKILIYMCDNNDYTLDEEAKEKIHLYFEQQTLSKGENFANGRLVRNLYDYLVMNHARRVINTPNPSSEELSTIKNIDFTFSGDESEVS</sequence>